<dbReference type="SUPFAM" id="SSF53244">
    <property type="entry name" value="MurD-like peptide ligases, peptide-binding domain"/>
    <property type="match status" value="1"/>
</dbReference>
<dbReference type="Gene3D" id="3.40.50.720">
    <property type="entry name" value="NAD(P)-binding Rossmann-like Domain"/>
    <property type="match status" value="1"/>
</dbReference>
<dbReference type="PANTHER" id="PTHR43692:SF1">
    <property type="entry name" value="UDP-N-ACETYLMURAMOYLALANINE--D-GLUTAMATE LIGASE"/>
    <property type="match status" value="1"/>
</dbReference>
<dbReference type="InterPro" id="IPR036615">
    <property type="entry name" value="Mur_ligase_C_dom_sf"/>
</dbReference>
<dbReference type="Pfam" id="PF08245">
    <property type="entry name" value="Mur_ligase_M"/>
    <property type="match status" value="1"/>
</dbReference>
<dbReference type="InterPro" id="IPR004101">
    <property type="entry name" value="Mur_ligase_C"/>
</dbReference>
<keyword evidence="7 9" id="KW-0067">ATP-binding</keyword>
<evidence type="ECO:0000256" key="1">
    <source>
        <dbReference type="ARBA" id="ARBA00004496"/>
    </source>
</evidence>
<evidence type="ECO:0000313" key="13">
    <source>
        <dbReference type="EMBL" id="MEF2156557.1"/>
    </source>
</evidence>
<feature type="domain" description="Mur ligase C-terminal" evidence="11">
    <location>
        <begin position="316"/>
        <end position="436"/>
    </location>
</feature>
<organism evidence="13 14">
    <name type="scientific">Aquilutibacter rugosus</name>
    <dbReference type="NCBI Taxonomy" id="3115820"/>
    <lineage>
        <taxon>Bacteria</taxon>
        <taxon>Pseudomonadati</taxon>
        <taxon>Pseudomonadota</taxon>
        <taxon>Gammaproteobacteria</taxon>
        <taxon>Lysobacterales</taxon>
        <taxon>Lysobacteraceae</taxon>
        <taxon>Aquilutibacter</taxon>
    </lineage>
</organism>
<evidence type="ECO:0000313" key="14">
    <source>
        <dbReference type="Proteomes" id="UP001356170"/>
    </source>
</evidence>
<evidence type="ECO:0000256" key="7">
    <source>
        <dbReference type="ARBA" id="ARBA00022840"/>
    </source>
</evidence>
<comment type="subcellular location">
    <subcellularLocation>
        <location evidence="1 9 10">Cytoplasm</location>
    </subcellularLocation>
</comment>
<evidence type="ECO:0000256" key="8">
    <source>
        <dbReference type="ARBA" id="ARBA00023306"/>
    </source>
</evidence>
<feature type="binding site" evidence="9">
    <location>
        <begin position="127"/>
        <end position="133"/>
    </location>
    <ligand>
        <name>ATP</name>
        <dbReference type="ChEBI" id="CHEBI:30616"/>
    </ligand>
</feature>
<comment type="pathway">
    <text evidence="2 9 10">Cell wall biogenesis; peptidoglycan biosynthesis.</text>
</comment>
<evidence type="ECO:0000256" key="2">
    <source>
        <dbReference type="ARBA" id="ARBA00004752"/>
    </source>
</evidence>
<evidence type="ECO:0000256" key="6">
    <source>
        <dbReference type="ARBA" id="ARBA00022741"/>
    </source>
</evidence>
<keyword evidence="5 9" id="KW-0132">Cell division</keyword>
<reference evidence="13 14" key="1">
    <citation type="submission" date="2024-01" db="EMBL/GenBank/DDBJ databases">
        <title>Novel species of the genus Luteimonas isolated from rivers.</title>
        <authorList>
            <person name="Lu H."/>
        </authorList>
    </citation>
    <scope>NUCLEOTIDE SEQUENCE [LARGE SCALE GENOMIC DNA]</scope>
    <source>
        <strain evidence="13 14">FXH3W</strain>
    </source>
</reference>
<comment type="function">
    <text evidence="9 10">Cell wall formation. Catalyzes the addition of glutamate to the nucleotide precursor UDP-N-acetylmuramoyl-L-alanine (UMA).</text>
</comment>
<keyword evidence="9 10" id="KW-0133">Cell shape</keyword>
<comment type="similarity">
    <text evidence="9">Belongs to the MurCDEF family.</text>
</comment>
<dbReference type="InterPro" id="IPR018109">
    <property type="entry name" value="Folylpolyglutamate_synth_CS"/>
</dbReference>
<keyword evidence="8 9" id="KW-0131">Cell cycle</keyword>
<evidence type="ECO:0000256" key="9">
    <source>
        <dbReference type="HAMAP-Rule" id="MF_00639"/>
    </source>
</evidence>
<dbReference type="GO" id="GO:0008764">
    <property type="term" value="F:UDP-N-acetylmuramoylalanine-D-glutamate ligase activity"/>
    <property type="evidence" value="ECO:0007669"/>
    <property type="project" value="UniProtKB-EC"/>
</dbReference>
<protein>
    <recommendedName>
        <fullName evidence="9 10">UDP-N-acetylmuramoylalanine--D-glutamate ligase</fullName>
        <ecNumber evidence="9 10">6.3.2.9</ecNumber>
    </recommendedName>
    <alternativeName>
        <fullName evidence="9">D-glutamic acid-adding enzyme</fullName>
    </alternativeName>
    <alternativeName>
        <fullName evidence="9">UDP-N-acetylmuramoyl-L-alanyl-D-glutamate synthetase</fullName>
    </alternativeName>
</protein>
<dbReference type="InterPro" id="IPR036565">
    <property type="entry name" value="Mur-like_cat_sf"/>
</dbReference>
<comment type="caution">
    <text evidence="13">The sequence shown here is derived from an EMBL/GenBank/DDBJ whole genome shotgun (WGS) entry which is preliminary data.</text>
</comment>
<sequence length="475" mass="50650">MTGTAAMPWSADDRIALWGWGHEGRAAYAWIRAREPQRSLQLFVTPAELEAVAAELSDPLVQVSAFVPNTDFSAWNWVIKSPGISPNQPAVQSAIQVGTRFVGGTYLWARAARAQGDVLANTICVTGTKGKSTTSALTAHLLRCGGYRTLLAGNIGMPLLAVPNDATVQYRVIELSSYQTRDLANSGAHPAVAVVVNVFPEHLDWHGGEAQYVADKLTLLTQAAPHVAVINAADVRLTALKLPDSRVVQYGNPHGWHLRDDMLFKGDRQVMDTKDLPLPGRHNRGNLCAALTAIEALGIAAEPLAQHAATFMPLPNRLQTMGTRNGIRYVNDSIATTPHATLAALSCYPDVPVAVIVGGHDRGLDWSGFALAIEQGQAQPAQIVTMGQKGPQIADEIEASCIAQGVKLDRAKDLAQAFAIAEQAVVQAGGGVVLMSPGAPSFDAYRDYVERGKHFAQLAGFDPDRISSIQGLGIA</sequence>
<accession>A0ABU7V1C8</accession>
<proteinExistence type="inferred from homology"/>
<evidence type="ECO:0000259" key="11">
    <source>
        <dbReference type="Pfam" id="PF02875"/>
    </source>
</evidence>
<dbReference type="EMBL" id="JAZHBO010000002">
    <property type="protein sequence ID" value="MEF2156557.1"/>
    <property type="molecule type" value="Genomic_DNA"/>
</dbReference>
<keyword evidence="9 10" id="KW-0573">Peptidoglycan synthesis</keyword>
<gene>
    <name evidence="9 13" type="primary">murD</name>
    <name evidence="13" type="ORF">V3390_10070</name>
</gene>
<evidence type="ECO:0000256" key="4">
    <source>
        <dbReference type="ARBA" id="ARBA00022598"/>
    </source>
</evidence>
<dbReference type="RefSeq" id="WP_331704309.1">
    <property type="nucleotide sequence ID" value="NZ_JAZHBO010000002.1"/>
</dbReference>
<evidence type="ECO:0000256" key="5">
    <source>
        <dbReference type="ARBA" id="ARBA00022618"/>
    </source>
</evidence>
<keyword evidence="9 10" id="KW-0961">Cell wall biogenesis/degradation</keyword>
<evidence type="ECO:0000259" key="12">
    <source>
        <dbReference type="Pfam" id="PF08245"/>
    </source>
</evidence>
<dbReference type="Gene3D" id="3.90.190.20">
    <property type="entry name" value="Mur ligase, C-terminal domain"/>
    <property type="match status" value="1"/>
</dbReference>
<dbReference type="SUPFAM" id="SSF53623">
    <property type="entry name" value="MurD-like peptide ligases, catalytic domain"/>
    <property type="match status" value="1"/>
</dbReference>
<dbReference type="PANTHER" id="PTHR43692">
    <property type="entry name" value="UDP-N-ACETYLMURAMOYLALANINE--D-GLUTAMATE LIGASE"/>
    <property type="match status" value="1"/>
</dbReference>
<dbReference type="HAMAP" id="MF_00639">
    <property type="entry name" value="MurD"/>
    <property type="match status" value="1"/>
</dbReference>
<dbReference type="Pfam" id="PF02875">
    <property type="entry name" value="Mur_ligase_C"/>
    <property type="match status" value="1"/>
</dbReference>
<dbReference type="InterPro" id="IPR005762">
    <property type="entry name" value="MurD"/>
</dbReference>
<evidence type="ECO:0000256" key="3">
    <source>
        <dbReference type="ARBA" id="ARBA00022490"/>
    </source>
</evidence>
<dbReference type="PROSITE" id="PS01011">
    <property type="entry name" value="FOLYLPOLYGLU_SYNT_1"/>
    <property type="match status" value="1"/>
</dbReference>
<comment type="catalytic activity">
    <reaction evidence="9 10">
        <text>UDP-N-acetyl-alpha-D-muramoyl-L-alanine + D-glutamate + ATP = UDP-N-acetyl-alpha-D-muramoyl-L-alanyl-D-glutamate + ADP + phosphate + H(+)</text>
        <dbReference type="Rhea" id="RHEA:16429"/>
        <dbReference type="ChEBI" id="CHEBI:15378"/>
        <dbReference type="ChEBI" id="CHEBI:29986"/>
        <dbReference type="ChEBI" id="CHEBI:30616"/>
        <dbReference type="ChEBI" id="CHEBI:43474"/>
        <dbReference type="ChEBI" id="CHEBI:83898"/>
        <dbReference type="ChEBI" id="CHEBI:83900"/>
        <dbReference type="ChEBI" id="CHEBI:456216"/>
        <dbReference type="EC" id="6.3.2.9"/>
    </reaction>
</comment>
<keyword evidence="6 9" id="KW-0547">Nucleotide-binding</keyword>
<dbReference type="Proteomes" id="UP001356170">
    <property type="component" value="Unassembled WGS sequence"/>
</dbReference>
<keyword evidence="14" id="KW-1185">Reference proteome</keyword>
<dbReference type="EC" id="6.3.2.9" evidence="9 10"/>
<keyword evidence="4 9" id="KW-0436">Ligase</keyword>
<name>A0ABU7V1C8_9GAMM</name>
<feature type="domain" description="Mur ligase central" evidence="12">
    <location>
        <begin position="125"/>
        <end position="293"/>
    </location>
</feature>
<evidence type="ECO:0000256" key="10">
    <source>
        <dbReference type="RuleBase" id="RU003664"/>
    </source>
</evidence>
<dbReference type="InterPro" id="IPR013221">
    <property type="entry name" value="Mur_ligase_cen"/>
</dbReference>
<dbReference type="NCBIfam" id="TIGR01087">
    <property type="entry name" value="murD"/>
    <property type="match status" value="1"/>
</dbReference>
<dbReference type="Gene3D" id="3.40.1190.10">
    <property type="entry name" value="Mur-like, catalytic domain"/>
    <property type="match status" value="1"/>
</dbReference>
<keyword evidence="3 9" id="KW-0963">Cytoplasm</keyword>